<name>A0ABS8IR91_9BURK</name>
<feature type="signal peptide" evidence="1">
    <location>
        <begin position="1"/>
        <end position="22"/>
    </location>
</feature>
<keyword evidence="3" id="KW-1185">Reference proteome</keyword>
<dbReference type="Proteomes" id="UP001198701">
    <property type="component" value="Unassembled WGS sequence"/>
</dbReference>
<evidence type="ECO:0000313" key="2">
    <source>
        <dbReference type="EMBL" id="MCC6070353.1"/>
    </source>
</evidence>
<keyword evidence="1" id="KW-0732">Signal</keyword>
<protein>
    <recommendedName>
        <fullName evidence="4">Transporter</fullName>
    </recommendedName>
</protein>
<organism evidence="2 3">
    <name type="scientific">Massilia agrisoli</name>
    <dbReference type="NCBI Taxonomy" id="2892444"/>
    <lineage>
        <taxon>Bacteria</taxon>
        <taxon>Pseudomonadati</taxon>
        <taxon>Pseudomonadota</taxon>
        <taxon>Betaproteobacteria</taxon>
        <taxon>Burkholderiales</taxon>
        <taxon>Oxalobacteraceae</taxon>
        <taxon>Telluria group</taxon>
        <taxon>Massilia</taxon>
    </lineage>
</organism>
<feature type="chain" id="PRO_5046740383" description="Transporter" evidence="1">
    <location>
        <begin position="23"/>
        <end position="319"/>
    </location>
</feature>
<evidence type="ECO:0000256" key="1">
    <source>
        <dbReference type="SAM" id="SignalP"/>
    </source>
</evidence>
<dbReference type="EMBL" id="JAJHPV010000009">
    <property type="protein sequence ID" value="MCC6070353.1"/>
    <property type="molecule type" value="Genomic_DNA"/>
</dbReference>
<dbReference type="Pfam" id="PF13557">
    <property type="entry name" value="Phenol_MetA_deg"/>
    <property type="match status" value="1"/>
</dbReference>
<dbReference type="InterPro" id="IPR025737">
    <property type="entry name" value="FApF"/>
</dbReference>
<evidence type="ECO:0000313" key="3">
    <source>
        <dbReference type="Proteomes" id="UP001198701"/>
    </source>
</evidence>
<sequence length="319" mass="34358">MKTTPTLLALALAALAPSVALASCGASFCAVNSNWTAESALADAKHAVDLRYEYLNQDQPMAGSDKVYAGQVRAHHDEVSTQNRNVVASYSHNFAGRFGVTVSASAGSRDHQHIHNHHGAKILDSWEFTELGDVRVVGRYQLNTVADPLKPANAGLTFGLKLPTGKFDVANDQGDKAERSLQPGTGTTDLILGGYYHQKLTEHGVFWFAQGQYQHALNTRDHYRPGAQLGLDAGVRKGLGAKLGLLAQLNYVHKRADHGSEAEPESSGGRYLYASPGLSYAIASSAQVYMFYQVPVYRHVEGVQLTANRALVVGLSGQL</sequence>
<accession>A0ABS8IR91</accession>
<proteinExistence type="predicted"/>
<evidence type="ECO:0008006" key="4">
    <source>
        <dbReference type="Google" id="ProtNLM"/>
    </source>
</evidence>
<gene>
    <name evidence="2" type="ORF">LMJ30_05180</name>
</gene>
<dbReference type="PROSITE" id="PS51257">
    <property type="entry name" value="PROKAR_LIPOPROTEIN"/>
    <property type="match status" value="1"/>
</dbReference>
<reference evidence="2 3" key="1">
    <citation type="submission" date="2021-11" db="EMBL/GenBank/DDBJ databases">
        <authorList>
            <person name="Huq M.A."/>
        </authorList>
    </citation>
    <scope>NUCLEOTIDE SEQUENCE [LARGE SCALE GENOMIC DNA]</scope>
    <source>
        <strain evidence="2 3">MAHUQ-52</strain>
    </source>
</reference>
<comment type="caution">
    <text evidence="2">The sequence shown here is derived from an EMBL/GenBank/DDBJ whole genome shotgun (WGS) entry which is preliminary data.</text>
</comment>
<dbReference type="RefSeq" id="WP_229431280.1">
    <property type="nucleotide sequence ID" value="NZ_JAJHPV010000009.1"/>
</dbReference>